<feature type="compositionally biased region" description="Polar residues" evidence="1">
    <location>
        <begin position="13"/>
        <end position="22"/>
    </location>
</feature>
<keyword evidence="3" id="KW-1185">Reference proteome</keyword>
<proteinExistence type="predicted"/>
<feature type="compositionally biased region" description="Basic residues" evidence="1">
    <location>
        <begin position="1"/>
        <end position="12"/>
    </location>
</feature>
<evidence type="ECO:0000313" key="2">
    <source>
        <dbReference type="EMBL" id="CRK96874.1"/>
    </source>
</evidence>
<feature type="region of interest" description="Disordered" evidence="1">
    <location>
        <begin position="1"/>
        <end position="22"/>
    </location>
</feature>
<reference evidence="2 3" key="1">
    <citation type="submission" date="2015-04" db="EMBL/GenBank/DDBJ databases">
        <authorList>
            <person name="Syromyatnikov M.Y."/>
            <person name="Popov V.N."/>
        </authorList>
    </citation>
    <scope>NUCLEOTIDE SEQUENCE [LARGE SCALE GENOMIC DNA]</scope>
</reference>
<sequence>MSRKKNERRKTFASHSPTTTQFHPTSLSLLIRNYTTRSSFPMKLQITFQTQFDDMENICKMSPSFLFPTQKARKLHNR</sequence>
<evidence type="ECO:0000313" key="3">
    <source>
        <dbReference type="Proteomes" id="UP000183832"/>
    </source>
</evidence>
<dbReference type="EMBL" id="CVRI01000044">
    <property type="protein sequence ID" value="CRK96874.1"/>
    <property type="molecule type" value="Genomic_DNA"/>
</dbReference>
<name>A0A1J1IAW4_9DIPT</name>
<gene>
    <name evidence="2" type="ORF">CLUMA_CG009863</name>
</gene>
<accession>A0A1J1IAW4</accession>
<dbReference type="Proteomes" id="UP000183832">
    <property type="component" value="Unassembled WGS sequence"/>
</dbReference>
<protein>
    <submittedName>
        <fullName evidence="2">CLUMA_CG009863, isoform A</fullName>
    </submittedName>
</protein>
<evidence type="ECO:0000256" key="1">
    <source>
        <dbReference type="SAM" id="MobiDB-lite"/>
    </source>
</evidence>
<organism evidence="2 3">
    <name type="scientific">Clunio marinus</name>
    <dbReference type="NCBI Taxonomy" id="568069"/>
    <lineage>
        <taxon>Eukaryota</taxon>
        <taxon>Metazoa</taxon>
        <taxon>Ecdysozoa</taxon>
        <taxon>Arthropoda</taxon>
        <taxon>Hexapoda</taxon>
        <taxon>Insecta</taxon>
        <taxon>Pterygota</taxon>
        <taxon>Neoptera</taxon>
        <taxon>Endopterygota</taxon>
        <taxon>Diptera</taxon>
        <taxon>Nematocera</taxon>
        <taxon>Chironomoidea</taxon>
        <taxon>Chironomidae</taxon>
        <taxon>Clunio</taxon>
    </lineage>
</organism>
<dbReference type="AlphaFoldDB" id="A0A1J1IAW4"/>